<reference evidence="2" key="2">
    <citation type="submission" date="2025-08" db="UniProtKB">
        <authorList>
            <consortium name="Ensembl"/>
        </authorList>
    </citation>
    <scope>IDENTIFICATION</scope>
</reference>
<dbReference type="STRING" id="7897.ENSLACP00000021761"/>
<reference evidence="3" key="1">
    <citation type="submission" date="2011-08" db="EMBL/GenBank/DDBJ databases">
        <title>The draft genome of Latimeria chalumnae.</title>
        <authorList>
            <person name="Di Palma F."/>
            <person name="Alfoldi J."/>
            <person name="Johnson J."/>
            <person name="Berlin A."/>
            <person name="Gnerre S."/>
            <person name="Jaffe D."/>
            <person name="MacCallum I."/>
            <person name="Young S."/>
            <person name="Walker B.J."/>
            <person name="Lander E."/>
            <person name="Lindblad-Toh K."/>
        </authorList>
    </citation>
    <scope>NUCLEOTIDE SEQUENCE [LARGE SCALE GENOMIC DNA]</scope>
    <source>
        <strain evidence="3">Wild caught</strain>
    </source>
</reference>
<dbReference type="EMBL" id="AFYH01000813">
    <property type="status" value="NOT_ANNOTATED_CDS"/>
    <property type="molecule type" value="Genomic_DNA"/>
</dbReference>
<keyword evidence="1" id="KW-0472">Membrane</keyword>
<feature type="transmembrane region" description="Helical" evidence="1">
    <location>
        <begin position="12"/>
        <end position="29"/>
    </location>
</feature>
<dbReference type="Proteomes" id="UP000008672">
    <property type="component" value="Unassembled WGS sequence"/>
</dbReference>
<protein>
    <recommendedName>
        <fullName evidence="4">Transmembrane protein 26</fullName>
    </recommendedName>
</protein>
<dbReference type="PANTHER" id="PTHR22168">
    <property type="entry name" value="TMEM26 PROTEIN"/>
    <property type="match status" value="1"/>
</dbReference>
<accession>H3BIP0</accession>
<proteinExistence type="predicted"/>
<name>H3BIP0_LATCH</name>
<evidence type="ECO:0000256" key="1">
    <source>
        <dbReference type="SAM" id="Phobius"/>
    </source>
</evidence>
<dbReference type="AlphaFoldDB" id="H3BIP0"/>
<sequence length="319" mass="36659">MCKFWKVFSATVSRLLFFVHGFLMVWMVVSVKRCTTYWILLLGVGALIVEMGFTLKFTKNGEWKWFSPMVSLYLSTAIPALWLLELDLLEKRLFNSSSDTTCYFGPMIPGDANIYLQLYGRLSSITTAQWVTGLEQIMLLVLVLGRWLMPKGDMTRYQLSQLLMVHLGLGADILDIFDLFKHPTANTDKLIVIAGLSFCSWATIQFQLVLAHTKSQEPRAAGAQTKEMEEERSACCCKEQGCCTSKVWSLLITIVTQDGPFLAYRLYFLIVIGFVNQTMIFFLSKNSLVVLLEIYRRFVMHCQQQGHHRCPRRKRQQDK</sequence>
<feature type="transmembrane region" description="Helical" evidence="1">
    <location>
        <begin position="266"/>
        <end position="292"/>
    </location>
</feature>
<feature type="transmembrane region" description="Helical" evidence="1">
    <location>
        <begin position="128"/>
        <end position="149"/>
    </location>
</feature>
<organism evidence="2 3">
    <name type="scientific">Latimeria chalumnae</name>
    <name type="common">Coelacanth</name>
    <dbReference type="NCBI Taxonomy" id="7897"/>
    <lineage>
        <taxon>Eukaryota</taxon>
        <taxon>Metazoa</taxon>
        <taxon>Chordata</taxon>
        <taxon>Craniata</taxon>
        <taxon>Vertebrata</taxon>
        <taxon>Euteleostomi</taxon>
        <taxon>Coelacanthiformes</taxon>
        <taxon>Coelacanthidae</taxon>
        <taxon>Latimeria</taxon>
    </lineage>
</organism>
<dbReference type="GeneTree" id="ENSGT00390000014794"/>
<keyword evidence="3" id="KW-1185">Reference proteome</keyword>
<reference evidence="2" key="3">
    <citation type="submission" date="2025-09" db="UniProtKB">
        <authorList>
            <consortium name="Ensembl"/>
        </authorList>
    </citation>
    <scope>IDENTIFICATION</scope>
</reference>
<evidence type="ECO:0008006" key="4">
    <source>
        <dbReference type="Google" id="ProtNLM"/>
    </source>
</evidence>
<dbReference type="Pfam" id="PF09772">
    <property type="entry name" value="Tmem26"/>
    <property type="match status" value="1"/>
</dbReference>
<dbReference type="InterPro" id="IPR019169">
    <property type="entry name" value="Transmembrane_26"/>
</dbReference>
<dbReference type="Ensembl" id="ENSLACT00000021902.1">
    <property type="protein sequence ID" value="ENSLACP00000021761.1"/>
    <property type="gene ID" value="ENSLACG00000019124.1"/>
</dbReference>
<keyword evidence="1" id="KW-0812">Transmembrane</keyword>
<feature type="transmembrane region" description="Helical" evidence="1">
    <location>
        <begin position="35"/>
        <end position="53"/>
    </location>
</feature>
<feature type="transmembrane region" description="Helical" evidence="1">
    <location>
        <begin position="190"/>
        <end position="210"/>
    </location>
</feature>
<feature type="transmembrane region" description="Helical" evidence="1">
    <location>
        <begin position="65"/>
        <end position="84"/>
    </location>
</feature>
<gene>
    <name evidence="2" type="primary">LOC135360558</name>
</gene>
<evidence type="ECO:0000313" key="3">
    <source>
        <dbReference type="Proteomes" id="UP000008672"/>
    </source>
</evidence>
<dbReference type="eggNOG" id="KOG4610">
    <property type="taxonomic scope" value="Eukaryota"/>
</dbReference>
<dbReference type="EMBL" id="AFYH01000814">
    <property type="status" value="NOT_ANNOTATED_CDS"/>
    <property type="molecule type" value="Genomic_DNA"/>
</dbReference>
<dbReference type="HOGENOM" id="CLU_032511_0_1_1"/>
<evidence type="ECO:0000313" key="2">
    <source>
        <dbReference type="Ensembl" id="ENSLACP00000021761.1"/>
    </source>
</evidence>
<keyword evidence="1" id="KW-1133">Transmembrane helix</keyword>
<dbReference type="PANTHER" id="PTHR22168:SF7">
    <property type="entry name" value="TRANSMEMBRANE PROTEIN 26-LIKE"/>
    <property type="match status" value="1"/>
</dbReference>
<dbReference type="OMA" id="HVVSYTN"/>
<dbReference type="InParanoid" id="H3BIP0"/>